<evidence type="ECO:0000256" key="2">
    <source>
        <dbReference type="ARBA" id="ARBA00022695"/>
    </source>
</evidence>
<dbReference type="PANTHER" id="PTHR43793">
    <property type="entry name" value="FAD SYNTHASE"/>
    <property type="match status" value="1"/>
</dbReference>
<evidence type="ECO:0000313" key="4">
    <source>
        <dbReference type="EMBL" id="OGI94403.1"/>
    </source>
</evidence>
<evidence type="ECO:0000259" key="3">
    <source>
        <dbReference type="Pfam" id="PF01467"/>
    </source>
</evidence>
<proteinExistence type="predicted"/>
<dbReference type="Pfam" id="PF01467">
    <property type="entry name" value="CTP_transf_like"/>
    <property type="match status" value="1"/>
</dbReference>
<dbReference type="GO" id="GO:0016779">
    <property type="term" value="F:nucleotidyltransferase activity"/>
    <property type="evidence" value="ECO:0007669"/>
    <property type="project" value="UniProtKB-KW"/>
</dbReference>
<comment type="caution">
    <text evidence="4">The sequence shown here is derived from an EMBL/GenBank/DDBJ whole genome shotgun (WGS) entry which is preliminary data.</text>
</comment>
<protein>
    <recommendedName>
        <fullName evidence="3">Cytidyltransferase-like domain-containing protein</fullName>
    </recommendedName>
</protein>
<dbReference type="NCBIfam" id="TIGR00125">
    <property type="entry name" value="cyt_tran_rel"/>
    <property type="match status" value="1"/>
</dbReference>
<evidence type="ECO:0000313" key="5">
    <source>
        <dbReference type="Proteomes" id="UP000176629"/>
    </source>
</evidence>
<dbReference type="SUPFAM" id="SSF52374">
    <property type="entry name" value="Nucleotidylyl transferase"/>
    <property type="match status" value="1"/>
</dbReference>
<dbReference type="InterPro" id="IPR014729">
    <property type="entry name" value="Rossmann-like_a/b/a_fold"/>
</dbReference>
<keyword evidence="2" id="KW-0548">Nucleotidyltransferase</keyword>
<feature type="domain" description="Cytidyltransferase-like" evidence="3">
    <location>
        <begin position="9"/>
        <end position="120"/>
    </location>
</feature>
<dbReference type="STRING" id="1801773.A3A03_03870"/>
<dbReference type="AlphaFoldDB" id="A0A1F6XJU9"/>
<dbReference type="InterPro" id="IPR050385">
    <property type="entry name" value="Archaeal_FAD_synthase"/>
</dbReference>
<organism evidence="4 5">
    <name type="scientific">Candidatus Nomurabacteria bacterium RIFCSPLOWO2_01_FULL_40_18</name>
    <dbReference type="NCBI Taxonomy" id="1801773"/>
    <lineage>
        <taxon>Bacteria</taxon>
        <taxon>Candidatus Nomuraibacteriota</taxon>
    </lineage>
</organism>
<sequence length="155" mass="18145">MSKQTRIMVFGTFDGLHPGHLDFFKQARKLAGKTLQPFLIVSIARDKNVKRIKGELPLLDEKKRMALVKNSHLIDKVVLSGLRNHIPHILKENPDIIALGYDQRDYIQNLKKDLRNVKITRLKSYKEKIYKNRLLKNQVSQKRAAPILFHPETWR</sequence>
<keyword evidence="1" id="KW-0808">Transferase</keyword>
<dbReference type="Proteomes" id="UP000176629">
    <property type="component" value="Unassembled WGS sequence"/>
</dbReference>
<reference evidence="4 5" key="1">
    <citation type="journal article" date="2016" name="Nat. Commun.">
        <title>Thousands of microbial genomes shed light on interconnected biogeochemical processes in an aquifer system.</title>
        <authorList>
            <person name="Anantharaman K."/>
            <person name="Brown C.T."/>
            <person name="Hug L.A."/>
            <person name="Sharon I."/>
            <person name="Castelle C.J."/>
            <person name="Probst A.J."/>
            <person name="Thomas B.C."/>
            <person name="Singh A."/>
            <person name="Wilkins M.J."/>
            <person name="Karaoz U."/>
            <person name="Brodie E.L."/>
            <person name="Williams K.H."/>
            <person name="Hubbard S.S."/>
            <person name="Banfield J.F."/>
        </authorList>
    </citation>
    <scope>NUCLEOTIDE SEQUENCE [LARGE SCALE GENOMIC DNA]</scope>
</reference>
<evidence type="ECO:0000256" key="1">
    <source>
        <dbReference type="ARBA" id="ARBA00022679"/>
    </source>
</evidence>
<dbReference type="InterPro" id="IPR004821">
    <property type="entry name" value="Cyt_trans-like"/>
</dbReference>
<name>A0A1F6XJU9_9BACT</name>
<accession>A0A1F6XJU9</accession>
<dbReference type="EMBL" id="MFUX01000024">
    <property type="protein sequence ID" value="OGI94403.1"/>
    <property type="molecule type" value="Genomic_DNA"/>
</dbReference>
<dbReference type="Gene3D" id="3.40.50.620">
    <property type="entry name" value="HUPs"/>
    <property type="match status" value="1"/>
</dbReference>
<dbReference type="PANTHER" id="PTHR43793:SF1">
    <property type="entry name" value="FAD SYNTHASE"/>
    <property type="match status" value="1"/>
</dbReference>
<gene>
    <name evidence="4" type="ORF">A3A03_03870</name>
</gene>